<evidence type="ECO:0000313" key="2">
    <source>
        <dbReference type="WBParaSite" id="Hba_18887"/>
    </source>
</evidence>
<dbReference type="WBParaSite" id="Hba_18887">
    <property type="protein sequence ID" value="Hba_18887"/>
    <property type="gene ID" value="Hba_18887"/>
</dbReference>
<dbReference type="AlphaFoldDB" id="A0A1I7XM77"/>
<keyword evidence="1" id="KW-1185">Reference proteome</keyword>
<protein>
    <submittedName>
        <fullName evidence="2">MHD domain-containing protein</fullName>
    </submittedName>
</protein>
<sequence length="62" mass="6801">MPQKGNLGKMGKRYLDIDVGQRSLCPSGVKVNGTLPDATLTILADFHRQLIKLYIPAEAYAL</sequence>
<name>A0A1I7XM77_HETBA</name>
<proteinExistence type="predicted"/>
<evidence type="ECO:0000313" key="1">
    <source>
        <dbReference type="Proteomes" id="UP000095283"/>
    </source>
</evidence>
<organism evidence="1 2">
    <name type="scientific">Heterorhabditis bacteriophora</name>
    <name type="common">Entomopathogenic nematode worm</name>
    <dbReference type="NCBI Taxonomy" id="37862"/>
    <lineage>
        <taxon>Eukaryota</taxon>
        <taxon>Metazoa</taxon>
        <taxon>Ecdysozoa</taxon>
        <taxon>Nematoda</taxon>
        <taxon>Chromadorea</taxon>
        <taxon>Rhabditida</taxon>
        <taxon>Rhabditina</taxon>
        <taxon>Rhabditomorpha</taxon>
        <taxon>Strongyloidea</taxon>
        <taxon>Heterorhabditidae</taxon>
        <taxon>Heterorhabditis</taxon>
    </lineage>
</organism>
<accession>A0A1I7XM77</accession>
<reference evidence="2" key="1">
    <citation type="submission" date="2016-11" db="UniProtKB">
        <authorList>
            <consortium name="WormBaseParasite"/>
        </authorList>
    </citation>
    <scope>IDENTIFICATION</scope>
</reference>
<dbReference type="Proteomes" id="UP000095283">
    <property type="component" value="Unplaced"/>
</dbReference>